<protein>
    <submittedName>
        <fullName evidence="3">Uncharacterized protein</fullName>
    </submittedName>
</protein>
<dbReference type="PANTHER" id="PTHR12334:SF6">
    <property type="entry name" value="BAG FAMILY MOLECULAR CHAPERONE REGULATOR 2"/>
    <property type="match status" value="1"/>
</dbReference>
<dbReference type="OrthoDB" id="6284251at2759"/>
<dbReference type="EMBL" id="CAJPIZ010023677">
    <property type="protein sequence ID" value="CAG2118290.1"/>
    <property type="molecule type" value="Genomic_DNA"/>
</dbReference>
<name>A0A7R9LHJ2_9ACAR</name>
<dbReference type="PANTHER" id="PTHR12334">
    <property type="entry name" value="BAG FAMILY MOLECULAR CHAPERONE REGULATOR 2"/>
    <property type="match status" value="1"/>
</dbReference>
<evidence type="ECO:0000313" key="3">
    <source>
        <dbReference type="EMBL" id="CAD7640507.1"/>
    </source>
</evidence>
<feature type="non-terminal residue" evidence="3">
    <location>
        <position position="1"/>
    </location>
</feature>
<keyword evidence="4" id="KW-1185">Reference proteome</keyword>
<accession>A0A7R9LHJ2</accession>
<dbReference type="AlphaFoldDB" id="A0A7R9LHJ2"/>
<dbReference type="GO" id="GO:0050821">
    <property type="term" value="P:protein stabilization"/>
    <property type="evidence" value="ECO:0007669"/>
    <property type="project" value="TreeGrafter"/>
</dbReference>
<dbReference type="GO" id="GO:0000774">
    <property type="term" value="F:adenyl-nucleotide exchange factor activity"/>
    <property type="evidence" value="ECO:0007669"/>
    <property type="project" value="InterPro"/>
</dbReference>
<dbReference type="InterPro" id="IPR037689">
    <property type="entry name" value="BAG2"/>
</dbReference>
<feature type="region of interest" description="Disordered" evidence="2">
    <location>
        <begin position="1"/>
        <end position="24"/>
    </location>
</feature>
<feature type="compositionally biased region" description="Low complexity" evidence="2">
    <location>
        <begin position="1"/>
        <end position="16"/>
    </location>
</feature>
<dbReference type="EMBL" id="OC878252">
    <property type="protein sequence ID" value="CAD7640507.1"/>
    <property type="molecule type" value="Genomic_DNA"/>
</dbReference>
<evidence type="ECO:0000313" key="4">
    <source>
        <dbReference type="Proteomes" id="UP000759131"/>
    </source>
</evidence>
<feature type="coiled-coil region" evidence="1">
    <location>
        <begin position="111"/>
        <end position="138"/>
    </location>
</feature>
<evidence type="ECO:0000256" key="2">
    <source>
        <dbReference type="SAM" id="MobiDB-lite"/>
    </source>
</evidence>
<proteinExistence type="predicted"/>
<organism evidence="3">
    <name type="scientific">Medioppia subpectinata</name>
    <dbReference type="NCBI Taxonomy" id="1979941"/>
    <lineage>
        <taxon>Eukaryota</taxon>
        <taxon>Metazoa</taxon>
        <taxon>Ecdysozoa</taxon>
        <taxon>Arthropoda</taxon>
        <taxon>Chelicerata</taxon>
        <taxon>Arachnida</taxon>
        <taxon>Acari</taxon>
        <taxon>Acariformes</taxon>
        <taxon>Sarcoptiformes</taxon>
        <taxon>Oribatida</taxon>
        <taxon>Brachypylina</taxon>
        <taxon>Oppioidea</taxon>
        <taxon>Oppiidae</taxon>
        <taxon>Medioppia</taxon>
    </lineage>
</organism>
<gene>
    <name evidence="3" type="ORF">OSB1V03_LOCUS18242</name>
</gene>
<reference evidence="3" key="1">
    <citation type="submission" date="2020-11" db="EMBL/GenBank/DDBJ databases">
        <authorList>
            <person name="Tran Van P."/>
        </authorList>
    </citation>
    <scope>NUCLEOTIDE SEQUENCE</scope>
</reference>
<keyword evidence="1" id="KW-0175">Coiled coil</keyword>
<dbReference type="Proteomes" id="UP000759131">
    <property type="component" value="Unassembled WGS sequence"/>
</dbReference>
<dbReference type="GO" id="GO:0051087">
    <property type="term" value="F:protein-folding chaperone binding"/>
    <property type="evidence" value="ECO:0007669"/>
    <property type="project" value="InterPro"/>
</dbReference>
<sequence>MEVKSSSNSFSSSSDSVPTVLVHRRDSFDKNQKVVELRNRSESPQPVLRLKFSDNSSGYGSSASFSSIHHSIQKTPSMHCITNFSKQLSSTKKIEKPTKAHMIRESITNVLDQIDKRVAFLRETASELEDEKRKLYRALNSIITSDELGSVEEVEREEIKVASHGLLHRLNSIDIILKTTRNEAQEKALETVNTFIDKLSDSVNNDKELAKKVCQSYLS</sequence>
<evidence type="ECO:0000256" key="1">
    <source>
        <dbReference type="SAM" id="Coils"/>
    </source>
</evidence>